<dbReference type="EMBL" id="QXFZ01002752">
    <property type="protein sequence ID" value="KAE9074107.1"/>
    <property type="molecule type" value="Genomic_DNA"/>
</dbReference>
<sequence length="105" mass="12367">MTMIGYLMGKIPLFRRANFGQANYNFIRAGEDKRRRNYQDFSRENMRLHPSTAFIMREAMETTTLVDGTTRLRKMSLSYQRQQKLWKTEPKLENSLLVISTGILS</sequence>
<accession>A0A6A3QDD2</accession>
<dbReference type="AlphaFoldDB" id="A0A6A3QDD2"/>
<reference evidence="3 4" key="1">
    <citation type="submission" date="2018-08" db="EMBL/GenBank/DDBJ databases">
        <title>Genomic investigation of the strawberry pathogen Phytophthora fragariae indicates pathogenicity is determined by transcriptional variation in three key races.</title>
        <authorList>
            <person name="Adams T.M."/>
            <person name="Armitage A.D."/>
            <person name="Sobczyk M.K."/>
            <person name="Bates H.J."/>
            <person name="Dunwell J.M."/>
            <person name="Nellist C.F."/>
            <person name="Harrison R.J."/>
        </authorList>
    </citation>
    <scope>NUCLEOTIDE SEQUENCE [LARGE SCALE GENOMIC DNA]</scope>
    <source>
        <strain evidence="2 3">NOV-27</strain>
        <strain evidence="1 4">NOV-71</strain>
    </source>
</reference>
<proteinExistence type="predicted"/>
<name>A0A6A3QDD2_9STRA</name>
<gene>
    <name evidence="2" type="ORF">PF005_g25501</name>
    <name evidence="1" type="ORF">PF007_g25539</name>
</gene>
<evidence type="ECO:0000313" key="4">
    <source>
        <dbReference type="Proteomes" id="UP000441208"/>
    </source>
</evidence>
<keyword evidence="3" id="KW-1185">Reference proteome</keyword>
<organism evidence="1 4">
    <name type="scientific">Phytophthora fragariae</name>
    <dbReference type="NCBI Taxonomy" id="53985"/>
    <lineage>
        <taxon>Eukaryota</taxon>
        <taxon>Sar</taxon>
        <taxon>Stramenopiles</taxon>
        <taxon>Oomycota</taxon>
        <taxon>Peronosporomycetes</taxon>
        <taxon>Peronosporales</taxon>
        <taxon>Peronosporaceae</taxon>
        <taxon>Phytophthora</taxon>
    </lineage>
</organism>
<evidence type="ECO:0000313" key="3">
    <source>
        <dbReference type="Proteomes" id="UP000433483"/>
    </source>
</evidence>
<comment type="caution">
    <text evidence="1">The sequence shown here is derived from an EMBL/GenBank/DDBJ whole genome shotgun (WGS) entry which is preliminary data.</text>
</comment>
<dbReference type="EMBL" id="QXGB01002764">
    <property type="protein sequence ID" value="KAE9175203.1"/>
    <property type="molecule type" value="Genomic_DNA"/>
</dbReference>
<protein>
    <submittedName>
        <fullName evidence="1">Uncharacterized protein</fullName>
    </submittedName>
</protein>
<dbReference type="OrthoDB" id="10278718at2759"/>
<dbReference type="Proteomes" id="UP000441208">
    <property type="component" value="Unassembled WGS sequence"/>
</dbReference>
<evidence type="ECO:0000313" key="2">
    <source>
        <dbReference type="EMBL" id="KAE9175203.1"/>
    </source>
</evidence>
<dbReference type="Proteomes" id="UP000433483">
    <property type="component" value="Unassembled WGS sequence"/>
</dbReference>
<evidence type="ECO:0000313" key="1">
    <source>
        <dbReference type="EMBL" id="KAE9074107.1"/>
    </source>
</evidence>